<reference evidence="2 3" key="1">
    <citation type="submission" date="2021-06" db="EMBL/GenBank/DDBJ databases">
        <authorList>
            <person name="Palmer J.M."/>
        </authorList>
    </citation>
    <scope>NUCLEOTIDE SEQUENCE [LARGE SCALE GENOMIC DNA]</scope>
    <source>
        <strain evidence="2 3">GA_2019</strain>
        <tissue evidence="2">Muscle</tissue>
    </source>
</reference>
<gene>
    <name evidence="2" type="ORF">GOODEAATRI_006441</name>
</gene>
<evidence type="ECO:0000256" key="1">
    <source>
        <dbReference type="SAM" id="Phobius"/>
    </source>
</evidence>
<protein>
    <submittedName>
        <fullName evidence="2">Uncharacterized protein</fullName>
    </submittedName>
</protein>
<sequence length="131" mass="14755">MYDVVIVLVMCPTMSLTSILVVPHLVLGYLVILVYDHQFFNLSTDSTNRLDRCFSKAFSRCNHQYYQTYKAFFSLCPGAKQSGGPRPVTRCLGSLLLSSFKIALYLAPPVINLEQLPCFAEEKSPHNMNIS</sequence>
<accession>A0ABV0P1X3</accession>
<feature type="transmembrane region" description="Helical" evidence="1">
    <location>
        <begin position="6"/>
        <end position="35"/>
    </location>
</feature>
<proteinExistence type="predicted"/>
<keyword evidence="1" id="KW-0472">Membrane</keyword>
<keyword evidence="1" id="KW-1133">Transmembrane helix</keyword>
<evidence type="ECO:0000313" key="3">
    <source>
        <dbReference type="Proteomes" id="UP001476798"/>
    </source>
</evidence>
<dbReference type="Proteomes" id="UP001476798">
    <property type="component" value="Unassembled WGS sequence"/>
</dbReference>
<keyword evidence="1" id="KW-0812">Transmembrane</keyword>
<evidence type="ECO:0000313" key="2">
    <source>
        <dbReference type="EMBL" id="MEQ2177711.1"/>
    </source>
</evidence>
<organism evidence="2 3">
    <name type="scientific">Goodea atripinnis</name>
    <dbReference type="NCBI Taxonomy" id="208336"/>
    <lineage>
        <taxon>Eukaryota</taxon>
        <taxon>Metazoa</taxon>
        <taxon>Chordata</taxon>
        <taxon>Craniata</taxon>
        <taxon>Vertebrata</taxon>
        <taxon>Euteleostomi</taxon>
        <taxon>Actinopterygii</taxon>
        <taxon>Neopterygii</taxon>
        <taxon>Teleostei</taxon>
        <taxon>Neoteleostei</taxon>
        <taxon>Acanthomorphata</taxon>
        <taxon>Ovalentaria</taxon>
        <taxon>Atherinomorphae</taxon>
        <taxon>Cyprinodontiformes</taxon>
        <taxon>Goodeidae</taxon>
        <taxon>Goodea</taxon>
    </lineage>
</organism>
<name>A0ABV0P1X3_9TELE</name>
<dbReference type="EMBL" id="JAHRIO010060277">
    <property type="protein sequence ID" value="MEQ2177711.1"/>
    <property type="molecule type" value="Genomic_DNA"/>
</dbReference>
<comment type="caution">
    <text evidence="2">The sequence shown here is derived from an EMBL/GenBank/DDBJ whole genome shotgun (WGS) entry which is preliminary data.</text>
</comment>
<keyword evidence="3" id="KW-1185">Reference proteome</keyword>